<evidence type="ECO:0000256" key="2">
    <source>
        <dbReference type="PROSITE-ProRule" id="PRU00708"/>
    </source>
</evidence>
<dbReference type="Pfam" id="PF13041">
    <property type="entry name" value="PPR_2"/>
    <property type="match status" value="3"/>
</dbReference>
<keyword evidence="1" id="KW-0677">Repeat</keyword>
<evidence type="ECO:0008006" key="5">
    <source>
        <dbReference type="Google" id="ProtNLM"/>
    </source>
</evidence>
<dbReference type="PANTHER" id="PTHR24015:SF548">
    <property type="entry name" value="OS08G0340900 PROTEIN"/>
    <property type="match status" value="1"/>
</dbReference>
<feature type="non-terminal residue" evidence="3">
    <location>
        <position position="1"/>
    </location>
</feature>
<protein>
    <recommendedName>
        <fullName evidence="5">Pentacotripeptide-repeat region of PRORP domain-containing protein</fullName>
    </recommendedName>
</protein>
<dbReference type="Pfam" id="PF01535">
    <property type="entry name" value="PPR"/>
    <property type="match status" value="5"/>
</dbReference>
<dbReference type="GO" id="GO:0003723">
    <property type="term" value="F:RNA binding"/>
    <property type="evidence" value="ECO:0007669"/>
    <property type="project" value="InterPro"/>
</dbReference>
<dbReference type="PANTHER" id="PTHR24015">
    <property type="entry name" value="OS07G0578800 PROTEIN-RELATED"/>
    <property type="match status" value="1"/>
</dbReference>
<sequence>IHARMVSSGIHRDRFLCNNLVEAYGRCGDLDSATAVFLTIQDRNVYSWTIMIVASVQNGDGVLALRLLREMDCEGVAPDEMTFSSILGALSGKRDLRQGREIHARLRSGGHESNLVVATALINMYSSCGSIAEAREVFSKTNSRDVVSMSSMVAALAGSGHGGEAILLFRRMDLEGIASNEITFVAALVACCDCPGSLALGKQIHERIIAGGLGSNVFLANSLVTMYGRSSEVAEAEAVFRSILRRSLTSWNSMLAAYAQNGHSSVALDVHVRMDHEGVASDEFTFVTLLDACAMAGTLQLGRQIHDRTDAMGLMTNGFVATALLDMYGKRGSLGEARAVFDRHCTGSVVAWTAMIASYAQHGRSAEALELYGGMALEGLAPNSVTFVNILSACSYYGMVDQGWEFFASMRGDHGICPEAVHFGCMVDVLSRAGQLDRAEELLESLPPFLTAQLSLLGACQLHGDLQRGWRVSHR</sequence>
<dbReference type="NCBIfam" id="TIGR00756">
    <property type="entry name" value="PPR"/>
    <property type="match status" value="3"/>
</dbReference>
<feature type="repeat" description="PPR" evidence="2">
    <location>
        <begin position="348"/>
        <end position="382"/>
    </location>
</feature>
<dbReference type="HOGENOM" id="CLU_002706_0_1_1"/>
<dbReference type="Proteomes" id="UP000001514">
    <property type="component" value="Unassembled WGS sequence"/>
</dbReference>
<feature type="repeat" description="PPR" evidence="2">
    <location>
        <begin position="247"/>
        <end position="281"/>
    </location>
</feature>
<dbReference type="eggNOG" id="KOG4197">
    <property type="taxonomic scope" value="Eukaryota"/>
</dbReference>
<dbReference type="Gramene" id="EFJ11759">
    <property type="protein sequence ID" value="EFJ11759"/>
    <property type="gene ID" value="SELMODRAFT_21339"/>
</dbReference>
<evidence type="ECO:0000313" key="4">
    <source>
        <dbReference type="Proteomes" id="UP000001514"/>
    </source>
</evidence>
<dbReference type="KEGG" id="smo:SELMODRAFT_21339"/>
<feature type="repeat" description="PPR" evidence="2">
    <location>
        <begin position="145"/>
        <end position="179"/>
    </location>
</feature>
<organism evidence="4">
    <name type="scientific">Selaginella moellendorffii</name>
    <name type="common">Spikemoss</name>
    <dbReference type="NCBI Taxonomy" id="88036"/>
    <lineage>
        <taxon>Eukaryota</taxon>
        <taxon>Viridiplantae</taxon>
        <taxon>Streptophyta</taxon>
        <taxon>Embryophyta</taxon>
        <taxon>Tracheophyta</taxon>
        <taxon>Lycopodiopsida</taxon>
        <taxon>Selaginellales</taxon>
        <taxon>Selaginellaceae</taxon>
        <taxon>Selaginella</taxon>
    </lineage>
</organism>
<dbReference type="PROSITE" id="PS51375">
    <property type="entry name" value="PPR"/>
    <property type="match status" value="4"/>
</dbReference>
<keyword evidence="4" id="KW-1185">Reference proteome</keyword>
<dbReference type="AlphaFoldDB" id="D8SUU7"/>
<dbReference type="FunFam" id="1.25.40.10:FF:000031">
    <property type="entry name" value="Pentatricopeptide repeat-containing protein mitochondrial"/>
    <property type="match status" value="1"/>
</dbReference>
<dbReference type="FunFam" id="1.25.40.10:FF:000158">
    <property type="entry name" value="pentatricopeptide repeat-containing protein At2g33680"/>
    <property type="match status" value="1"/>
</dbReference>
<dbReference type="Gene3D" id="1.25.40.10">
    <property type="entry name" value="Tetratricopeptide repeat domain"/>
    <property type="match status" value="4"/>
</dbReference>
<dbReference type="InterPro" id="IPR011990">
    <property type="entry name" value="TPR-like_helical_dom_sf"/>
</dbReference>
<dbReference type="GO" id="GO:0009451">
    <property type="term" value="P:RNA modification"/>
    <property type="evidence" value="ECO:0007669"/>
    <property type="project" value="InterPro"/>
</dbReference>
<dbReference type="InterPro" id="IPR046960">
    <property type="entry name" value="PPR_At4g14850-like_plant"/>
</dbReference>
<feature type="repeat" description="PPR" evidence="2">
    <location>
        <begin position="44"/>
        <end position="78"/>
    </location>
</feature>
<reference evidence="3 4" key="1">
    <citation type="journal article" date="2011" name="Science">
        <title>The Selaginella genome identifies genetic changes associated with the evolution of vascular plants.</title>
        <authorList>
            <person name="Banks J.A."/>
            <person name="Nishiyama T."/>
            <person name="Hasebe M."/>
            <person name="Bowman J.L."/>
            <person name="Gribskov M."/>
            <person name="dePamphilis C."/>
            <person name="Albert V.A."/>
            <person name="Aono N."/>
            <person name="Aoyama T."/>
            <person name="Ambrose B.A."/>
            <person name="Ashton N.W."/>
            <person name="Axtell M.J."/>
            <person name="Barker E."/>
            <person name="Barker M.S."/>
            <person name="Bennetzen J.L."/>
            <person name="Bonawitz N.D."/>
            <person name="Chapple C."/>
            <person name="Cheng C."/>
            <person name="Correa L.G."/>
            <person name="Dacre M."/>
            <person name="DeBarry J."/>
            <person name="Dreyer I."/>
            <person name="Elias M."/>
            <person name="Engstrom E.M."/>
            <person name="Estelle M."/>
            <person name="Feng L."/>
            <person name="Finet C."/>
            <person name="Floyd S.K."/>
            <person name="Frommer W.B."/>
            <person name="Fujita T."/>
            <person name="Gramzow L."/>
            <person name="Gutensohn M."/>
            <person name="Harholt J."/>
            <person name="Hattori M."/>
            <person name="Heyl A."/>
            <person name="Hirai T."/>
            <person name="Hiwatashi Y."/>
            <person name="Ishikawa M."/>
            <person name="Iwata M."/>
            <person name="Karol K.G."/>
            <person name="Koehler B."/>
            <person name="Kolukisaoglu U."/>
            <person name="Kubo M."/>
            <person name="Kurata T."/>
            <person name="Lalonde S."/>
            <person name="Li K."/>
            <person name="Li Y."/>
            <person name="Litt A."/>
            <person name="Lyons E."/>
            <person name="Manning G."/>
            <person name="Maruyama T."/>
            <person name="Michael T.P."/>
            <person name="Mikami K."/>
            <person name="Miyazaki S."/>
            <person name="Morinaga S."/>
            <person name="Murata T."/>
            <person name="Mueller-Roeber B."/>
            <person name="Nelson D.R."/>
            <person name="Obara M."/>
            <person name="Oguri Y."/>
            <person name="Olmstead R.G."/>
            <person name="Onodera N."/>
            <person name="Petersen B.L."/>
            <person name="Pils B."/>
            <person name="Prigge M."/>
            <person name="Rensing S.A."/>
            <person name="Riano-Pachon D.M."/>
            <person name="Roberts A.W."/>
            <person name="Sato Y."/>
            <person name="Scheller H.V."/>
            <person name="Schulz B."/>
            <person name="Schulz C."/>
            <person name="Shakirov E.V."/>
            <person name="Shibagaki N."/>
            <person name="Shinohara N."/>
            <person name="Shippen D.E."/>
            <person name="Soerensen I."/>
            <person name="Sotooka R."/>
            <person name="Sugimoto N."/>
            <person name="Sugita M."/>
            <person name="Sumikawa N."/>
            <person name="Tanurdzic M."/>
            <person name="Theissen G."/>
            <person name="Ulvskov P."/>
            <person name="Wakazuki S."/>
            <person name="Weng J.K."/>
            <person name="Willats W.W."/>
            <person name="Wipf D."/>
            <person name="Wolf P.G."/>
            <person name="Yang L."/>
            <person name="Zimmer A.D."/>
            <person name="Zhu Q."/>
            <person name="Mitros T."/>
            <person name="Hellsten U."/>
            <person name="Loque D."/>
            <person name="Otillar R."/>
            <person name="Salamov A."/>
            <person name="Schmutz J."/>
            <person name="Shapiro H."/>
            <person name="Lindquist E."/>
            <person name="Lucas S."/>
            <person name="Rokhsar D."/>
            <person name="Grigoriev I.V."/>
        </authorList>
    </citation>
    <scope>NUCLEOTIDE SEQUENCE [LARGE SCALE GENOMIC DNA]</scope>
</reference>
<dbReference type="InParanoid" id="D8SUU7"/>
<name>D8SUU7_SELML</name>
<evidence type="ECO:0000256" key="1">
    <source>
        <dbReference type="ARBA" id="ARBA00022737"/>
    </source>
</evidence>
<evidence type="ECO:0000313" key="3">
    <source>
        <dbReference type="EMBL" id="EFJ11759.1"/>
    </source>
</evidence>
<feature type="non-terminal residue" evidence="3">
    <location>
        <position position="475"/>
    </location>
</feature>
<dbReference type="InterPro" id="IPR002885">
    <property type="entry name" value="PPR_rpt"/>
</dbReference>
<dbReference type="OrthoDB" id="439028at2759"/>
<proteinExistence type="predicted"/>
<accession>D8SUU7</accession>
<dbReference type="GO" id="GO:0048731">
    <property type="term" value="P:system development"/>
    <property type="evidence" value="ECO:0007669"/>
    <property type="project" value="UniProtKB-ARBA"/>
</dbReference>
<gene>
    <name evidence="3" type="ORF">SELMODRAFT_21339</name>
</gene>
<dbReference type="EMBL" id="GL377644">
    <property type="protein sequence ID" value="EFJ11759.1"/>
    <property type="molecule type" value="Genomic_DNA"/>
</dbReference>